<dbReference type="InterPro" id="IPR022764">
    <property type="entry name" value="Peptidase_S54_rhomboid_dom"/>
</dbReference>
<dbReference type="GO" id="GO:0016020">
    <property type="term" value="C:membrane"/>
    <property type="evidence" value="ECO:0007669"/>
    <property type="project" value="UniProtKB-SubCell"/>
</dbReference>
<feature type="transmembrane region" description="Helical" evidence="6">
    <location>
        <begin position="285"/>
        <end position="309"/>
    </location>
</feature>
<dbReference type="PANTHER" id="PTHR22936">
    <property type="entry name" value="RHOMBOID-RELATED"/>
    <property type="match status" value="1"/>
</dbReference>
<accession>A0A438F7L2</accession>
<keyword evidence="5 6" id="KW-0472">Membrane</keyword>
<feature type="transmembrane region" description="Helical" evidence="6">
    <location>
        <begin position="209"/>
        <end position="228"/>
    </location>
</feature>
<evidence type="ECO:0000256" key="5">
    <source>
        <dbReference type="ARBA" id="ARBA00023136"/>
    </source>
</evidence>
<dbReference type="OrthoDB" id="418595at2759"/>
<feature type="transmembrane region" description="Helical" evidence="6">
    <location>
        <begin position="157"/>
        <end position="175"/>
    </location>
</feature>
<dbReference type="GO" id="GO:0006508">
    <property type="term" value="P:proteolysis"/>
    <property type="evidence" value="ECO:0007669"/>
    <property type="project" value="UniProtKB-KW"/>
</dbReference>
<name>A0A438F7L2_VITVI</name>
<dbReference type="AlphaFoldDB" id="A0A438F7L2"/>
<evidence type="ECO:0000256" key="3">
    <source>
        <dbReference type="ARBA" id="ARBA00022692"/>
    </source>
</evidence>
<dbReference type="InterPro" id="IPR002610">
    <property type="entry name" value="Peptidase_S54_rhomboid-like"/>
</dbReference>
<comment type="caution">
    <text evidence="9">The sequence shown here is derived from an EMBL/GenBank/DDBJ whole genome shotgun (WGS) entry which is preliminary data.</text>
</comment>
<feature type="transmembrane region" description="Helical" evidence="6">
    <location>
        <begin position="124"/>
        <end position="145"/>
    </location>
</feature>
<dbReference type="Proteomes" id="UP000288805">
    <property type="component" value="Unassembled WGS sequence"/>
</dbReference>
<evidence type="ECO:0000259" key="8">
    <source>
        <dbReference type="Pfam" id="PF01694"/>
    </source>
</evidence>
<evidence type="ECO:0000256" key="2">
    <source>
        <dbReference type="ARBA" id="ARBA00009045"/>
    </source>
</evidence>
<dbReference type="Gramene" id="Vitis18g00389.t01">
    <property type="protein sequence ID" value="Vitis18g00389.t01.CDS"/>
    <property type="gene ID" value="Vitis18g00389"/>
</dbReference>
<keyword evidence="3 6" id="KW-0812">Transmembrane</keyword>
<dbReference type="KEGG" id="vvi:100259231"/>
<sequence>MAEQTQIEIKPPQPAHHSDAGDDQVLEQQVRFFKSGTRKREDSWVISLFVVLHIVAFAATMFVNDCWQNSHRDCAIKVLGRLSFQPLWENPLLGPSSSTLDEMGALQQTFLANHHQTWRLFTCLWLHAGAIHLIINLSSVIFVGIHLEQEFGPLRIGMVYILSAFFGSLVATLFLQKSPAVGSSGALFGLLGSMLSGLICNWKVYTDKLAALSALLLVAVINFALGLLPYVDNFSNLGGFISGVLLGFVLLFSPRLPRMAEKKGGFFDYSVKKSIRLKQKLDRPVLRSVSFVLFGLVLAGAIVAVLHGIDMNKYCSWCQYINCVPSNRWSCNTKVTACQTMENAGRLTVTCMGKDNFRVFPFTSFSETRLHDLCDLICS</sequence>
<keyword evidence="4 6" id="KW-1133">Transmembrane helix</keyword>
<evidence type="ECO:0000256" key="4">
    <source>
        <dbReference type="ARBA" id="ARBA00022989"/>
    </source>
</evidence>
<evidence type="ECO:0000256" key="1">
    <source>
        <dbReference type="ARBA" id="ARBA00004141"/>
    </source>
</evidence>
<dbReference type="SUPFAM" id="SSF144091">
    <property type="entry name" value="Rhomboid-like"/>
    <property type="match status" value="1"/>
</dbReference>
<gene>
    <name evidence="9" type="primary">KOM_0</name>
    <name evidence="9" type="ORF">CK203_106368</name>
</gene>
<protein>
    <recommendedName>
        <fullName evidence="6">RHOMBOID-like protein</fullName>
        <ecNumber evidence="6">3.4.21.105</ecNumber>
    </recommendedName>
</protein>
<evidence type="ECO:0000313" key="10">
    <source>
        <dbReference type="Proteomes" id="UP000288805"/>
    </source>
</evidence>
<comment type="catalytic activity">
    <reaction evidence="6">
        <text>Cleaves type-1 transmembrane domains using a catalytic dyad composed of serine and histidine that are contributed by different transmembrane domains.</text>
        <dbReference type="EC" id="3.4.21.105"/>
    </reaction>
</comment>
<dbReference type="PANTHER" id="PTHR22936:SF75">
    <property type="entry name" value="RHOMBOID-LIKE PROTEIN 8"/>
    <property type="match status" value="1"/>
</dbReference>
<dbReference type="GO" id="GO:0004252">
    <property type="term" value="F:serine-type endopeptidase activity"/>
    <property type="evidence" value="ECO:0007669"/>
    <property type="project" value="InterPro"/>
</dbReference>
<dbReference type="SMR" id="A0A438F7L2"/>
<keyword evidence="6" id="KW-0378">Hydrolase</keyword>
<feature type="transmembrane region" description="Helical" evidence="6">
    <location>
        <begin position="181"/>
        <end position="202"/>
    </location>
</feature>
<feature type="region of interest" description="Disordered" evidence="7">
    <location>
        <begin position="1"/>
        <end position="21"/>
    </location>
</feature>
<feature type="transmembrane region" description="Helical" evidence="6">
    <location>
        <begin position="44"/>
        <end position="63"/>
    </location>
</feature>
<keyword evidence="6" id="KW-0645">Protease</keyword>
<evidence type="ECO:0000256" key="7">
    <source>
        <dbReference type="SAM" id="MobiDB-lite"/>
    </source>
</evidence>
<comment type="function">
    <text evidence="6">Serine protease involved in intramembrane proteolysis.</text>
</comment>
<dbReference type="Pfam" id="PF01694">
    <property type="entry name" value="Rhomboid"/>
    <property type="match status" value="1"/>
</dbReference>
<feature type="transmembrane region" description="Helical" evidence="6">
    <location>
        <begin position="234"/>
        <end position="253"/>
    </location>
</feature>
<dbReference type="EMBL" id="QGNW01001100">
    <property type="protein sequence ID" value="RVW55994.1"/>
    <property type="molecule type" value="Genomic_DNA"/>
</dbReference>
<comment type="subcellular location">
    <subcellularLocation>
        <location evidence="1 6">Membrane</location>
        <topology evidence="1 6">Multi-pass membrane protein</topology>
    </subcellularLocation>
</comment>
<evidence type="ECO:0000313" key="9">
    <source>
        <dbReference type="EMBL" id="RVW55994.1"/>
    </source>
</evidence>
<feature type="domain" description="Peptidase S54 rhomboid" evidence="8">
    <location>
        <begin position="115"/>
        <end position="251"/>
    </location>
</feature>
<keyword evidence="6" id="KW-0720">Serine protease</keyword>
<dbReference type="Gene3D" id="1.20.1540.10">
    <property type="entry name" value="Rhomboid-like"/>
    <property type="match status" value="1"/>
</dbReference>
<comment type="similarity">
    <text evidence="2 6">Belongs to the peptidase S54 family.</text>
</comment>
<organism evidence="9 10">
    <name type="scientific">Vitis vinifera</name>
    <name type="common">Grape</name>
    <dbReference type="NCBI Taxonomy" id="29760"/>
    <lineage>
        <taxon>Eukaryota</taxon>
        <taxon>Viridiplantae</taxon>
        <taxon>Streptophyta</taxon>
        <taxon>Embryophyta</taxon>
        <taxon>Tracheophyta</taxon>
        <taxon>Spermatophyta</taxon>
        <taxon>Magnoliopsida</taxon>
        <taxon>eudicotyledons</taxon>
        <taxon>Gunneridae</taxon>
        <taxon>Pentapetalae</taxon>
        <taxon>rosids</taxon>
        <taxon>Vitales</taxon>
        <taxon>Vitaceae</taxon>
        <taxon>Viteae</taxon>
        <taxon>Vitis</taxon>
    </lineage>
</organism>
<proteinExistence type="inferred from homology"/>
<reference evidence="9 10" key="1">
    <citation type="journal article" date="2018" name="PLoS Genet.">
        <title>Population sequencing reveals clonal diversity and ancestral inbreeding in the grapevine cultivar Chardonnay.</title>
        <authorList>
            <person name="Roach M.J."/>
            <person name="Johnson D.L."/>
            <person name="Bohlmann J."/>
            <person name="van Vuuren H.J."/>
            <person name="Jones S.J."/>
            <person name="Pretorius I.S."/>
            <person name="Schmidt S.A."/>
            <person name="Borneman A.R."/>
        </authorList>
    </citation>
    <scope>NUCLEOTIDE SEQUENCE [LARGE SCALE GENOMIC DNA]</scope>
    <source>
        <strain evidence="10">cv. Chardonnay</strain>
        <tissue evidence="9">Leaf</tissue>
    </source>
</reference>
<evidence type="ECO:0000256" key="6">
    <source>
        <dbReference type="RuleBase" id="RU362115"/>
    </source>
</evidence>
<dbReference type="EC" id="3.4.21.105" evidence="6"/>
<dbReference type="InterPro" id="IPR035952">
    <property type="entry name" value="Rhomboid-like_sf"/>
</dbReference>